<evidence type="ECO:0000259" key="6">
    <source>
        <dbReference type="PROSITE" id="PS50111"/>
    </source>
</evidence>
<evidence type="ECO:0000256" key="2">
    <source>
        <dbReference type="ARBA" id="ARBA00023224"/>
    </source>
</evidence>
<dbReference type="PROSITE" id="PS50111">
    <property type="entry name" value="CHEMOTAXIS_TRANSDUC_2"/>
    <property type="match status" value="1"/>
</dbReference>
<comment type="similarity">
    <text evidence="3">Belongs to the methyl-accepting chemotaxis (MCP) protein family.</text>
</comment>
<dbReference type="SMART" id="SM00304">
    <property type="entry name" value="HAMP"/>
    <property type="match status" value="1"/>
</dbReference>
<dbReference type="RefSeq" id="WP_344796632.1">
    <property type="nucleotide sequence ID" value="NZ_BAABBN010000004.1"/>
</dbReference>
<keyword evidence="2 4" id="KW-0807">Transducer</keyword>
<dbReference type="EMBL" id="BAABBN010000004">
    <property type="protein sequence ID" value="GAA3918869.1"/>
    <property type="molecule type" value="Genomic_DNA"/>
</dbReference>
<feature type="domain" description="Methyl-accepting transducer" evidence="6">
    <location>
        <begin position="267"/>
        <end position="503"/>
    </location>
</feature>
<organism evidence="8 9">
    <name type="scientific">Litoribacillus peritrichatus</name>
    <dbReference type="NCBI Taxonomy" id="718191"/>
    <lineage>
        <taxon>Bacteria</taxon>
        <taxon>Pseudomonadati</taxon>
        <taxon>Pseudomonadota</taxon>
        <taxon>Gammaproteobacteria</taxon>
        <taxon>Oceanospirillales</taxon>
        <taxon>Oceanospirillaceae</taxon>
        <taxon>Litoribacillus</taxon>
    </lineage>
</organism>
<name>A0ABP7MAB0_9GAMM</name>
<dbReference type="InterPro" id="IPR004089">
    <property type="entry name" value="MCPsignal_dom"/>
</dbReference>
<gene>
    <name evidence="8" type="ORF">GCM10022277_12720</name>
</gene>
<protein>
    <submittedName>
        <fullName evidence="8">Methyl-accepting chemotaxis protein</fullName>
    </submittedName>
</protein>
<proteinExistence type="inferred from homology"/>
<comment type="subcellular location">
    <subcellularLocation>
        <location evidence="1">Membrane</location>
    </subcellularLocation>
</comment>
<keyword evidence="9" id="KW-1185">Reference proteome</keyword>
<dbReference type="Pfam" id="PF00672">
    <property type="entry name" value="HAMP"/>
    <property type="match status" value="1"/>
</dbReference>
<feature type="transmembrane region" description="Helical" evidence="5">
    <location>
        <begin position="186"/>
        <end position="208"/>
    </location>
</feature>
<dbReference type="PRINTS" id="PR00260">
    <property type="entry name" value="CHEMTRNSDUCR"/>
</dbReference>
<evidence type="ECO:0000256" key="3">
    <source>
        <dbReference type="ARBA" id="ARBA00029447"/>
    </source>
</evidence>
<dbReference type="SMART" id="SM00283">
    <property type="entry name" value="MA"/>
    <property type="match status" value="1"/>
</dbReference>
<evidence type="ECO:0000256" key="5">
    <source>
        <dbReference type="SAM" id="Phobius"/>
    </source>
</evidence>
<evidence type="ECO:0000256" key="4">
    <source>
        <dbReference type="PROSITE-ProRule" id="PRU00284"/>
    </source>
</evidence>
<evidence type="ECO:0000256" key="1">
    <source>
        <dbReference type="ARBA" id="ARBA00004370"/>
    </source>
</evidence>
<keyword evidence="5" id="KW-0472">Membrane</keyword>
<dbReference type="InterPro" id="IPR003660">
    <property type="entry name" value="HAMP_dom"/>
</dbReference>
<dbReference type="Gene3D" id="1.10.287.950">
    <property type="entry name" value="Methyl-accepting chemotaxis protein"/>
    <property type="match status" value="1"/>
</dbReference>
<keyword evidence="5" id="KW-1133">Transmembrane helix</keyword>
<keyword evidence="5" id="KW-0812">Transmembrane</keyword>
<comment type="caution">
    <text evidence="8">The sequence shown here is derived from an EMBL/GenBank/DDBJ whole genome shotgun (WGS) entry which is preliminary data.</text>
</comment>
<dbReference type="CDD" id="cd06225">
    <property type="entry name" value="HAMP"/>
    <property type="match status" value="1"/>
</dbReference>
<dbReference type="Gene3D" id="6.10.340.10">
    <property type="match status" value="1"/>
</dbReference>
<evidence type="ECO:0000259" key="7">
    <source>
        <dbReference type="PROSITE" id="PS50885"/>
    </source>
</evidence>
<dbReference type="PANTHER" id="PTHR32089">
    <property type="entry name" value="METHYL-ACCEPTING CHEMOTAXIS PROTEIN MCPB"/>
    <property type="match status" value="1"/>
</dbReference>
<dbReference type="PANTHER" id="PTHR32089:SF112">
    <property type="entry name" value="LYSOZYME-LIKE PROTEIN-RELATED"/>
    <property type="match status" value="1"/>
</dbReference>
<dbReference type="SUPFAM" id="SSF58104">
    <property type="entry name" value="Methyl-accepting chemotaxis protein (MCP) signaling domain"/>
    <property type="match status" value="1"/>
</dbReference>
<dbReference type="InterPro" id="IPR004090">
    <property type="entry name" value="Chemotax_Me-accpt_rcpt"/>
</dbReference>
<evidence type="ECO:0000313" key="8">
    <source>
        <dbReference type="EMBL" id="GAA3918869.1"/>
    </source>
</evidence>
<sequence length="540" mass="58874">MSLANMKIGTRLGLSFSVILALMLVIAVLALSRLNAMSDSAQKFVNEDVARVLDASDINIQAQAAALSLLQILATEDREQRFKLYAQMDEHNKKLDTMIADLKEAIDEGSLVKLNEITALREKYKKAFSDTVDLVELDRSGATSQFNSETFPALKNLLLSIDGFLMGQQKMMKKDTEESEAVSTQAITIMFSLSVVALVMGALLAWLVSRSIVKPVKEAVQVAHKISDGDLRTVKSDYTKDEIGELMCAFQQMSQGLSGLVSSFRDSAQGMNQSSQNLITPVDQVNHSSSQQIDALTRIGDSIASFSRDSHQVAVTAEEAKVQAETAKDLASEGQKLINQATSEFEKISTTISGCAEAVETLRERSVSVRELVTTVREIAEQTNLLALNAAIEAARAGESGRGFSVVADEVRNLAQRTGQATEEINEVIDGIERETQTSVARITDGRNELEEGVVMIRQMVKPLSDLNAGSIASLEHLNELETAVASQAKESQEIETNVLKIDAMTRENQSAVKQVTETTKHLSKLSAHLETSVQKFTLD</sequence>
<evidence type="ECO:0000313" key="9">
    <source>
        <dbReference type="Proteomes" id="UP001501565"/>
    </source>
</evidence>
<dbReference type="Pfam" id="PF12729">
    <property type="entry name" value="4HB_MCP_1"/>
    <property type="match status" value="1"/>
</dbReference>
<dbReference type="InterPro" id="IPR047347">
    <property type="entry name" value="YvaQ-like_sensor"/>
</dbReference>
<dbReference type="Pfam" id="PF00015">
    <property type="entry name" value="MCPsignal"/>
    <property type="match status" value="1"/>
</dbReference>
<dbReference type="Proteomes" id="UP001501565">
    <property type="component" value="Unassembled WGS sequence"/>
</dbReference>
<accession>A0ABP7MAB0</accession>
<dbReference type="CDD" id="cd19411">
    <property type="entry name" value="MCP2201-like_sensor"/>
    <property type="match status" value="1"/>
</dbReference>
<feature type="domain" description="HAMP" evidence="7">
    <location>
        <begin position="210"/>
        <end position="262"/>
    </location>
</feature>
<dbReference type="PROSITE" id="PS50885">
    <property type="entry name" value="HAMP"/>
    <property type="match status" value="1"/>
</dbReference>
<reference evidence="9" key="1">
    <citation type="journal article" date="2019" name="Int. J. Syst. Evol. Microbiol.">
        <title>The Global Catalogue of Microorganisms (GCM) 10K type strain sequencing project: providing services to taxonomists for standard genome sequencing and annotation.</title>
        <authorList>
            <consortium name="The Broad Institute Genomics Platform"/>
            <consortium name="The Broad Institute Genome Sequencing Center for Infectious Disease"/>
            <person name="Wu L."/>
            <person name="Ma J."/>
        </authorList>
    </citation>
    <scope>NUCLEOTIDE SEQUENCE [LARGE SCALE GENOMIC DNA]</scope>
    <source>
        <strain evidence="9">JCM 17551</strain>
    </source>
</reference>
<dbReference type="InterPro" id="IPR024478">
    <property type="entry name" value="HlyB_4HB_MCP"/>
</dbReference>